<evidence type="ECO:0000313" key="4">
    <source>
        <dbReference type="Proteomes" id="UP000663887"/>
    </source>
</evidence>
<feature type="region of interest" description="Disordered" evidence="1">
    <location>
        <begin position="93"/>
        <end position="115"/>
    </location>
</feature>
<dbReference type="EMBL" id="CAJOBF010001259">
    <property type="protein sequence ID" value="CAF3931344.1"/>
    <property type="molecule type" value="Genomic_DNA"/>
</dbReference>
<protein>
    <submittedName>
        <fullName evidence="2">Uncharacterized protein</fullName>
    </submittedName>
</protein>
<dbReference type="EMBL" id="CAJNRG010010767">
    <property type="protein sequence ID" value="CAF2125835.1"/>
    <property type="molecule type" value="Genomic_DNA"/>
</dbReference>
<dbReference type="Proteomes" id="UP000663887">
    <property type="component" value="Unassembled WGS sequence"/>
</dbReference>
<reference evidence="2" key="1">
    <citation type="submission" date="2021-02" db="EMBL/GenBank/DDBJ databases">
        <authorList>
            <person name="Nowell W R."/>
        </authorList>
    </citation>
    <scope>NUCLEOTIDE SEQUENCE</scope>
</reference>
<dbReference type="AlphaFoldDB" id="A0A816VW49"/>
<dbReference type="Proteomes" id="UP000663842">
    <property type="component" value="Unassembled WGS sequence"/>
</dbReference>
<evidence type="ECO:0000256" key="1">
    <source>
        <dbReference type="SAM" id="MobiDB-lite"/>
    </source>
</evidence>
<gene>
    <name evidence="3" type="ORF">UXM345_LOCUS12211</name>
    <name evidence="2" type="ORF">XDN619_LOCUS23746</name>
</gene>
<proteinExistence type="predicted"/>
<evidence type="ECO:0000313" key="3">
    <source>
        <dbReference type="EMBL" id="CAF3931344.1"/>
    </source>
</evidence>
<evidence type="ECO:0000313" key="2">
    <source>
        <dbReference type="EMBL" id="CAF2125835.1"/>
    </source>
</evidence>
<name>A0A816VW49_9BILA</name>
<sequence length="115" mass="12834">METKLGKQELIKIGGCISGILHPFNIYLAEPHKGLEQKLIICNIDLSQFCIIKVFIDSAGHYSPPEVLQNDVNYAPIWANEKNILFPIEIASSSNQKSSSYKKQESDTAAIVQEQ</sequence>
<organism evidence="2 4">
    <name type="scientific">Rotaria magnacalcarata</name>
    <dbReference type="NCBI Taxonomy" id="392030"/>
    <lineage>
        <taxon>Eukaryota</taxon>
        <taxon>Metazoa</taxon>
        <taxon>Spiralia</taxon>
        <taxon>Gnathifera</taxon>
        <taxon>Rotifera</taxon>
        <taxon>Eurotatoria</taxon>
        <taxon>Bdelloidea</taxon>
        <taxon>Philodinida</taxon>
        <taxon>Philodinidae</taxon>
        <taxon>Rotaria</taxon>
    </lineage>
</organism>
<comment type="caution">
    <text evidence="2">The sequence shown here is derived from an EMBL/GenBank/DDBJ whole genome shotgun (WGS) entry which is preliminary data.</text>
</comment>
<accession>A0A816VW49</accession>